<dbReference type="FunCoup" id="E9H147">
    <property type="interactions" value="813"/>
</dbReference>
<feature type="coiled-coil region" evidence="1">
    <location>
        <begin position="305"/>
        <end position="342"/>
    </location>
</feature>
<accession>E9H147</accession>
<proteinExistence type="predicted"/>
<gene>
    <name evidence="2" type="ORF">DAPPUDRAFT_108770</name>
</gene>
<dbReference type="HOGENOM" id="CLU_700702_0_0_1"/>
<feature type="coiled-coil region" evidence="1">
    <location>
        <begin position="105"/>
        <end position="156"/>
    </location>
</feature>
<evidence type="ECO:0000313" key="2">
    <source>
        <dbReference type="EMBL" id="EFX74570.1"/>
    </source>
</evidence>
<keyword evidence="3" id="KW-1185">Reference proteome</keyword>
<feature type="coiled-coil region" evidence="1">
    <location>
        <begin position="211"/>
        <end position="269"/>
    </location>
</feature>
<dbReference type="PhylomeDB" id="E9H147"/>
<name>E9H147_DAPPU</name>
<keyword evidence="1" id="KW-0175">Coiled coil</keyword>
<dbReference type="InParanoid" id="E9H147"/>
<dbReference type="KEGG" id="dpx:DAPPUDRAFT_108770"/>
<dbReference type="EMBL" id="GL732582">
    <property type="protein sequence ID" value="EFX74570.1"/>
    <property type="molecule type" value="Genomic_DNA"/>
</dbReference>
<organism evidence="2 3">
    <name type="scientific">Daphnia pulex</name>
    <name type="common">Water flea</name>
    <dbReference type="NCBI Taxonomy" id="6669"/>
    <lineage>
        <taxon>Eukaryota</taxon>
        <taxon>Metazoa</taxon>
        <taxon>Ecdysozoa</taxon>
        <taxon>Arthropoda</taxon>
        <taxon>Crustacea</taxon>
        <taxon>Branchiopoda</taxon>
        <taxon>Diplostraca</taxon>
        <taxon>Cladocera</taxon>
        <taxon>Anomopoda</taxon>
        <taxon>Daphniidae</taxon>
        <taxon>Daphnia</taxon>
    </lineage>
</organism>
<dbReference type="Proteomes" id="UP000000305">
    <property type="component" value="Unassembled WGS sequence"/>
</dbReference>
<reference evidence="2 3" key="1">
    <citation type="journal article" date="2011" name="Science">
        <title>The ecoresponsive genome of Daphnia pulex.</title>
        <authorList>
            <person name="Colbourne J.K."/>
            <person name="Pfrender M.E."/>
            <person name="Gilbert D."/>
            <person name="Thomas W.K."/>
            <person name="Tucker A."/>
            <person name="Oakley T.H."/>
            <person name="Tokishita S."/>
            <person name="Aerts A."/>
            <person name="Arnold G.J."/>
            <person name="Basu M.K."/>
            <person name="Bauer D.J."/>
            <person name="Caceres C.E."/>
            <person name="Carmel L."/>
            <person name="Casola C."/>
            <person name="Choi J.H."/>
            <person name="Detter J.C."/>
            <person name="Dong Q."/>
            <person name="Dusheyko S."/>
            <person name="Eads B.D."/>
            <person name="Frohlich T."/>
            <person name="Geiler-Samerotte K.A."/>
            <person name="Gerlach D."/>
            <person name="Hatcher P."/>
            <person name="Jogdeo S."/>
            <person name="Krijgsveld J."/>
            <person name="Kriventseva E.V."/>
            <person name="Kultz D."/>
            <person name="Laforsch C."/>
            <person name="Lindquist E."/>
            <person name="Lopez J."/>
            <person name="Manak J.R."/>
            <person name="Muller J."/>
            <person name="Pangilinan J."/>
            <person name="Patwardhan R.P."/>
            <person name="Pitluck S."/>
            <person name="Pritham E.J."/>
            <person name="Rechtsteiner A."/>
            <person name="Rho M."/>
            <person name="Rogozin I.B."/>
            <person name="Sakarya O."/>
            <person name="Salamov A."/>
            <person name="Schaack S."/>
            <person name="Shapiro H."/>
            <person name="Shiga Y."/>
            <person name="Skalitzky C."/>
            <person name="Smith Z."/>
            <person name="Souvorov A."/>
            <person name="Sung W."/>
            <person name="Tang Z."/>
            <person name="Tsuchiya D."/>
            <person name="Tu H."/>
            <person name="Vos H."/>
            <person name="Wang M."/>
            <person name="Wolf Y.I."/>
            <person name="Yamagata H."/>
            <person name="Yamada T."/>
            <person name="Ye Y."/>
            <person name="Shaw J.R."/>
            <person name="Andrews J."/>
            <person name="Crease T.J."/>
            <person name="Tang H."/>
            <person name="Lucas S.M."/>
            <person name="Robertson H.M."/>
            <person name="Bork P."/>
            <person name="Koonin E.V."/>
            <person name="Zdobnov E.M."/>
            <person name="Grigoriev I.V."/>
            <person name="Lynch M."/>
            <person name="Boore J.L."/>
        </authorList>
    </citation>
    <scope>NUCLEOTIDE SEQUENCE [LARGE SCALE GENOMIC DNA]</scope>
</reference>
<evidence type="ECO:0000313" key="3">
    <source>
        <dbReference type="Proteomes" id="UP000000305"/>
    </source>
</evidence>
<sequence>MKMIFIMAVTILALLSLMAALYIILELIVQVNALYAFIISRLTESPTRHSADNLNMIEPDVACSNQHALPRPVINDGFSTPSGEDLNNQSFLRLMDEKNLFVLEKERLENELSLVQTQLADSSSKLQMFQNVHDELATTKNELEEKERVMTEILGENVHLTNENSVLMRKIEAKDRLIAYKRTKFEELHNCYEEKKLHKVHNDLASSQRALVSKNRAIIKLQEQNQESRAELEKLRTCLSEQQLDTSQLAVATRELESNSRTISELEAKNLTLAENDSQLRQKMEETNHLLLSSKAEVNELRVSVNNQTDTIEQLGDQVKSLEKEKDEALQKLAEMENNQKQMKPKLTVDAAMDGGGCGDDEEKTLRSNVEIPGITELICDYSSLENRQGLFVP</sequence>
<evidence type="ECO:0000256" key="1">
    <source>
        <dbReference type="SAM" id="Coils"/>
    </source>
</evidence>
<dbReference type="AlphaFoldDB" id="E9H147"/>
<protein>
    <submittedName>
        <fullName evidence="2">Uncharacterized protein</fullName>
    </submittedName>
</protein>